<evidence type="ECO:0000256" key="7">
    <source>
        <dbReference type="ARBA" id="ARBA00023136"/>
    </source>
</evidence>
<proteinExistence type="predicted"/>
<keyword evidence="7 8" id="KW-0472">Membrane</keyword>
<keyword evidence="6 8" id="KW-1133">Transmembrane helix</keyword>
<evidence type="ECO:0000256" key="4">
    <source>
        <dbReference type="ARBA" id="ARBA00022519"/>
    </source>
</evidence>
<dbReference type="GO" id="GO:0022857">
    <property type="term" value="F:transmembrane transporter activity"/>
    <property type="evidence" value="ECO:0007669"/>
    <property type="project" value="TreeGrafter"/>
</dbReference>
<feature type="transmembrane region" description="Helical" evidence="8">
    <location>
        <begin position="91"/>
        <end position="118"/>
    </location>
</feature>
<evidence type="ECO:0000259" key="9">
    <source>
        <dbReference type="Pfam" id="PF04290"/>
    </source>
</evidence>
<dbReference type="AlphaFoldDB" id="A0A644YQY2"/>
<keyword evidence="3" id="KW-1003">Cell membrane</keyword>
<dbReference type="EMBL" id="VSSQ01005778">
    <property type="protein sequence ID" value="MPM30408.1"/>
    <property type="molecule type" value="Genomic_DNA"/>
</dbReference>
<feature type="domain" description="Tripartite ATP-independent periplasmic transporters DctQ component" evidence="9">
    <location>
        <begin position="27"/>
        <end position="156"/>
    </location>
</feature>
<evidence type="ECO:0000256" key="8">
    <source>
        <dbReference type="SAM" id="Phobius"/>
    </source>
</evidence>
<dbReference type="InterPro" id="IPR007387">
    <property type="entry name" value="TRAP_DctQ"/>
</dbReference>
<organism evidence="10">
    <name type="scientific">bioreactor metagenome</name>
    <dbReference type="NCBI Taxonomy" id="1076179"/>
    <lineage>
        <taxon>unclassified sequences</taxon>
        <taxon>metagenomes</taxon>
        <taxon>ecological metagenomes</taxon>
    </lineage>
</organism>
<feature type="transmembrane region" description="Helical" evidence="8">
    <location>
        <begin position="130"/>
        <end position="148"/>
    </location>
</feature>
<name>A0A644YQY2_9ZZZZ</name>
<sequence>MKDGKFDLKTFLNNFEVYGSTVCFFTLTILLTLQVISRYVLRHSFTWMEELGTVMFVWMIYLGISGAVTYRKHLRIDFLLDLMPFKVKRVFLILSNLIFAAFNVYICMVMVNVINLLGSSVTTMLRMPKAVVYSIIPISLVLTVFRIVQDTIKLTRENETELGASKPSLDLDSCEREYQQYIASLKKGEIN</sequence>
<evidence type="ECO:0000256" key="3">
    <source>
        <dbReference type="ARBA" id="ARBA00022475"/>
    </source>
</evidence>
<comment type="caution">
    <text evidence="10">The sequence shown here is derived from an EMBL/GenBank/DDBJ whole genome shotgun (WGS) entry which is preliminary data.</text>
</comment>
<dbReference type="InterPro" id="IPR055348">
    <property type="entry name" value="DctQ"/>
</dbReference>
<dbReference type="GO" id="GO:0015740">
    <property type="term" value="P:C4-dicarboxylate transport"/>
    <property type="evidence" value="ECO:0007669"/>
    <property type="project" value="TreeGrafter"/>
</dbReference>
<reference evidence="10" key="1">
    <citation type="submission" date="2019-08" db="EMBL/GenBank/DDBJ databases">
        <authorList>
            <person name="Kucharzyk K."/>
            <person name="Murdoch R.W."/>
            <person name="Higgins S."/>
            <person name="Loffler F."/>
        </authorList>
    </citation>
    <scope>NUCLEOTIDE SEQUENCE</scope>
</reference>
<keyword evidence="2" id="KW-0813">Transport</keyword>
<gene>
    <name evidence="10" type="ORF">SDC9_76957</name>
</gene>
<evidence type="ECO:0000256" key="5">
    <source>
        <dbReference type="ARBA" id="ARBA00022692"/>
    </source>
</evidence>
<keyword evidence="5 8" id="KW-0812">Transmembrane</keyword>
<evidence type="ECO:0000313" key="10">
    <source>
        <dbReference type="EMBL" id="MPM30408.1"/>
    </source>
</evidence>
<accession>A0A644YQY2</accession>
<dbReference type="GO" id="GO:0005886">
    <property type="term" value="C:plasma membrane"/>
    <property type="evidence" value="ECO:0007669"/>
    <property type="project" value="UniProtKB-SubCell"/>
</dbReference>
<dbReference type="Pfam" id="PF04290">
    <property type="entry name" value="DctQ"/>
    <property type="match status" value="1"/>
</dbReference>
<evidence type="ECO:0000256" key="6">
    <source>
        <dbReference type="ARBA" id="ARBA00022989"/>
    </source>
</evidence>
<dbReference type="PANTHER" id="PTHR35011:SF2">
    <property type="entry name" value="2,3-DIKETO-L-GULONATE TRAP TRANSPORTER SMALL PERMEASE PROTEIN YIAM"/>
    <property type="match status" value="1"/>
</dbReference>
<dbReference type="PANTHER" id="PTHR35011">
    <property type="entry name" value="2,3-DIKETO-L-GULONATE TRAP TRANSPORTER SMALL PERMEASE PROTEIN YIAM"/>
    <property type="match status" value="1"/>
</dbReference>
<comment type="subcellular location">
    <subcellularLocation>
        <location evidence="1">Cell inner membrane</location>
        <topology evidence="1">Multi-pass membrane protein</topology>
    </subcellularLocation>
</comment>
<feature type="transmembrane region" description="Helical" evidence="8">
    <location>
        <begin position="21"/>
        <end position="41"/>
    </location>
</feature>
<keyword evidence="4" id="KW-0997">Cell inner membrane</keyword>
<protein>
    <recommendedName>
        <fullName evidence="9">Tripartite ATP-independent periplasmic transporters DctQ component domain-containing protein</fullName>
    </recommendedName>
</protein>
<evidence type="ECO:0000256" key="2">
    <source>
        <dbReference type="ARBA" id="ARBA00022448"/>
    </source>
</evidence>
<feature type="transmembrane region" description="Helical" evidence="8">
    <location>
        <begin position="53"/>
        <end position="70"/>
    </location>
</feature>
<evidence type="ECO:0000256" key="1">
    <source>
        <dbReference type="ARBA" id="ARBA00004429"/>
    </source>
</evidence>